<proteinExistence type="predicted"/>
<comment type="caution">
    <text evidence="1">The sequence shown here is derived from an EMBL/GenBank/DDBJ whole genome shotgun (WGS) entry which is preliminary data.</text>
</comment>
<reference evidence="1 2" key="1">
    <citation type="journal article" date="2021" name="Nat. Commun.">
        <title>Genetic determinants of endophytism in the Arabidopsis root mycobiome.</title>
        <authorList>
            <person name="Mesny F."/>
            <person name="Miyauchi S."/>
            <person name="Thiergart T."/>
            <person name="Pickel B."/>
            <person name="Atanasova L."/>
            <person name="Karlsson M."/>
            <person name="Huettel B."/>
            <person name="Barry K.W."/>
            <person name="Haridas S."/>
            <person name="Chen C."/>
            <person name="Bauer D."/>
            <person name="Andreopoulos W."/>
            <person name="Pangilinan J."/>
            <person name="LaButti K."/>
            <person name="Riley R."/>
            <person name="Lipzen A."/>
            <person name="Clum A."/>
            <person name="Drula E."/>
            <person name="Henrissat B."/>
            <person name="Kohler A."/>
            <person name="Grigoriev I.V."/>
            <person name="Martin F.M."/>
            <person name="Hacquard S."/>
        </authorList>
    </citation>
    <scope>NUCLEOTIDE SEQUENCE [LARGE SCALE GENOMIC DNA]</scope>
    <source>
        <strain evidence="1 2">MPI-CAGE-CH-0241</strain>
    </source>
</reference>
<keyword evidence="2" id="KW-1185">Reference proteome</keyword>
<name>A0A9P8WI90_9HYPO</name>
<dbReference type="EMBL" id="JAGPYM010000001">
    <property type="protein sequence ID" value="KAH6900028.1"/>
    <property type="molecule type" value="Genomic_DNA"/>
</dbReference>
<accession>A0A9P8WI90</accession>
<dbReference type="Proteomes" id="UP000777438">
    <property type="component" value="Unassembled WGS sequence"/>
</dbReference>
<protein>
    <submittedName>
        <fullName evidence="1">Uncharacterized protein</fullName>
    </submittedName>
</protein>
<evidence type="ECO:0000313" key="2">
    <source>
        <dbReference type="Proteomes" id="UP000777438"/>
    </source>
</evidence>
<gene>
    <name evidence="1" type="ORF">B0T10DRAFT_452559</name>
</gene>
<dbReference type="AlphaFoldDB" id="A0A9P8WI90"/>
<organism evidence="1 2">
    <name type="scientific">Thelonectria olida</name>
    <dbReference type="NCBI Taxonomy" id="1576542"/>
    <lineage>
        <taxon>Eukaryota</taxon>
        <taxon>Fungi</taxon>
        <taxon>Dikarya</taxon>
        <taxon>Ascomycota</taxon>
        <taxon>Pezizomycotina</taxon>
        <taxon>Sordariomycetes</taxon>
        <taxon>Hypocreomycetidae</taxon>
        <taxon>Hypocreales</taxon>
        <taxon>Nectriaceae</taxon>
        <taxon>Thelonectria</taxon>
    </lineage>
</organism>
<evidence type="ECO:0000313" key="1">
    <source>
        <dbReference type="EMBL" id="KAH6900028.1"/>
    </source>
</evidence>
<sequence>MCQKVQPRCCHCANPQGHYWEYCVSFQVTAKFLVFTGGPDALPDPEDCSNNDLTVKDVPVLYGCEDNDRCISWFATVVKDFANYENDEIRRARQLAAEEFDAQRNDNFVEQFCSRAYYAPLKKPVSFMEMARRDVESAFEDSADDECGIYDQPRRGQSLGVRFYGRQHPAPMSQRRHRFQGPLSQSAINRHRKIFYGASAVEMLIDETSELSTKSTVVPVFSRPRRMETFRRVKPTAPYLTKGNALLTLYSHGAPLVRDWVTRVEICNEPKYTAAESLGRHLKSQEAKNKRFWSAPSLSAIRSKVSNMFKH</sequence>
<dbReference type="OrthoDB" id="5049068at2759"/>